<dbReference type="SUPFAM" id="SSF48613">
    <property type="entry name" value="Heme oxygenase-like"/>
    <property type="match status" value="1"/>
</dbReference>
<dbReference type="RefSeq" id="WP_070401951.1">
    <property type="nucleotide sequence ID" value="NZ_BJVW01000013.1"/>
</dbReference>
<dbReference type="AlphaFoldDB" id="A0A1D8UR73"/>
<dbReference type="STRING" id="153496.A0U89_02215"/>
<dbReference type="EMBL" id="CP014674">
    <property type="protein sequence ID" value="AOX16130.1"/>
    <property type="molecule type" value="Genomic_DNA"/>
</dbReference>
<proteinExistence type="predicted"/>
<dbReference type="eggNOG" id="COG3230">
    <property type="taxonomic scope" value="Bacteria"/>
</dbReference>
<gene>
    <name evidence="1" type="ORF">A0U89_02215</name>
</gene>
<dbReference type="Gene3D" id="1.20.910.10">
    <property type="entry name" value="Heme oxygenase-like"/>
    <property type="match status" value="1"/>
</dbReference>
<dbReference type="InterPro" id="IPR016084">
    <property type="entry name" value="Haem_Oase-like_multi-hlx"/>
</dbReference>
<accession>A0A1D8UR73</accession>
<reference evidence="1 2" key="1">
    <citation type="journal article" date="2016" name="Microb. Cell Fact.">
        <title>Dissection of exopolysaccharide biosynthesis in Kozakia baliensis.</title>
        <authorList>
            <person name="Brandt J.U."/>
            <person name="Jakob F."/>
            <person name="Behr J."/>
            <person name="Geissler A.J."/>
            <person name="Vogel R.F."/>
        </authorList>
    </citation>
    <scope>NUCLEOTIDE SEQUENCE [LARGE SCALE GENOMIC DNA]</scope>
    <source>
        <strain evidence="1 2">DSM 14400</strain>
    </source>
</reference>
<evidence type="ECO:0000313" key="1">
    <source>
        <dbReference type="EMBL" id="AOX16130.1"/>
    </source>
</evidence>
<dbReference type="OrthoDB" id="9149607at2"/>
<dbReference type="CDD" id="cd19166">
    <property type="entry name" value="HemeO-bac"/>
    <property type="match status" value="1"/>
</dbReference>
<keyword evidence="2" id="KW-1185">Reference proteome</keyword>
<evidence type="ECO:0000313" key="2">
    <source>
        <dbReference type="Proteomes" id="UP000179145"/>
    </source>
</evidence>
<organism evidence="1 2">
    <name type="scientific">Kozakia baliensis</name>
    <dbReference type="NCBI Taxonomy" id="153496"/>
    <lineage>
        <taxon>Bacteria</taxon>
        <taxon>Pseudomonadati</taxon>
        <taxon>Pseudomonadota</taxon>
        <taxon>Alphaproteobacteria</taxon>
        <taxon>Acetobacterales</taxon>
        <taxon>Acetobacteraceae</taxon>
        <taxon>Kozakia</taxon>
    </lineage>
</organism>
<name>A0A1D8UR73_9PROT</name>
<protein>
    <submittedName>
        <fullName evidence="1">Uncharacterized protein</fullName>
    </submittedName>
</protein>
<dbReference type="KEGG" id="kba:A0U89_02215"/>
<sequence>MSSDSRRFLLRRRTHSNHKQLDHLIGPLDSLIAYRRYLRGVGAFRLAAEAAVQRNIWPDFLSDWRPTLVASFILSDMEDLHETLPLVPSIGAVCSSSALMGLLYVMEGASLGAKMLAVQAETFGLTCDFGARHLNAQISSPQNWRIFLNHLESMPEFDIEEATSSATMMFDHAVASVARLDNARESRFG</sequence>
<dbReference type="Proteomes" id="UP000179145">
    <property type="component" value="Chromosome"/>
</dbReference>